<feature type="compositionally biased region" description="Basic and acidic residues" evidence="7">
    <location>
        <begin position="270"/>
        <end position="279"/>
    </location>
</feature>
<feature type="compositionally biased region" description="Basic residues" evidence="7">
    <location>
        <begin position="788"/>
        <end position="799"/>
    </location>
</feature>
<evidence type="ECO:0000256" key="1">
    <source>
        <dbReference type="ARBA" id="ARBA00004604"/>
    </source>
</evidence>
<feature type="compositionally biased region" description="Polar residues" evidence="7">
    <location>
        <begin position="160"/>
        <end position="170"/>
    </location>
</feature>
<evidence type="ECO:0000256" key="6">
    <source>
        <dbReference type="ARBA" id="ARBA00029455"/>
    </source>
</evidence>
<feature type="compositionally biased region" description="Acidic residues" evidence="7">
    <location>
        <begin position="397"/>
        <end position="413"/>
    </location>
</feature>
<sequence>MADSSTSSLTSTSHTLTIATANPYGIMMAPGSGSGGSMPTLGDIASALAFRDSTRQKPREAFLTPNAALSTASSEITQVALGTFAGQISDEQQERLRQMHAATAARKKRKRANKGAGAAAATEEDDDKFVRPIGPLLKIRRVHVNGFETPQIWQQSNRILATSTQQSQAILDQLEKEEEEEEGEEEDEEDGESEDDEETATNGVNVGSDDEDEEGLLEDDLAALEAEEDEDDDEDLSMGEDGEDDFGDEYDDEDEEDDEDDEEDEDDDDTGHGPAKELVEDGEDDFGDEYDDEDEEDDEDDEEDEDDDDTGHGPAKELVEDADGLNDGFFDINEFNKQSQWFEAQDARADPNTDAASEDDELDWHGDPFAAPMGKKGKADKKAKKGKKNGKKGRDADSEEEDAGADDDDEEDGPPIFGNMDLDAPSGESDIEDMDDTTNGGLASGNNFDDGMDLTANDIFYKDFFAPPAKKRDERARPGRKSAKTNGEEENKPFQPDDADVQRAIKDVRRDLFEQLSDASGDEDSDGIDALSDVSAGDVRSRRSAHERRQAKILAEIRRLEAEAVKGKNWTVSGEASASARPVNSLLEEDLDFEHIGKPVPVITQEITEDIEALVKRRILEQSFDEVRRHYGTGFGENEDGTRRGLIEIDDSQAKKGLAAVYEEEHQQAANPDTYVSQSDERVQAEEREVERMWLDVSAKLDALSNWHYKPRPSAPQMSVVADVATVTIEDAQPATAQGVSGGASMLAPQEVYKPGADKKDKDKGIVVVSRSGLPVARDEMTREEKLRRRRRNKERIRKSGSGLAANGNGTAATGVSAAAGNNGGSSTNASQADTIATLKRAGVKVIGRKGELQDVEGNKPQVSRALSSGNFKL</sequence>
<comment type="similarity">
    <text evidence="6">Belongs to the MPP10 family.</text>
</comment>
<feature type="compositionally biased region" description="Acidic residues" evidence="7">
    <location>
        <begin position="175"/>
        <end position="199"/>
    </location>
</feature>
<feature type="compositionally biased region" description="Acidic residues" evidence="7">
    <location>
        <begin position="280"/>
        <end position="309"/>
    </location>
</feature>
<feature type="compositionally biased region" description="Basic and acidic residues" evidence="7">
    <location>
        <begin position="310"/>
        <end position="319"/>
    </location>
</feature>
<dbReference type="PANTHER" id="PTHR17039:SF0">
    <property type="entry name" value="U3 SMALL NUCLEOLAR RIBONUCLEOPROTEIN PROTEIN MPP10"/>
    <property type="match status" value="1"/>
</dbReference>
<evidence type="ECO:0000256" key="3">
    <source>
        <dbReference type="ARBA" id="ARBA00022552"/>
    </source>
</evidence>
<dbReference type="PANTHER" id="PTHR17039">
    <property type="entry name" value="U3 SMALL NUCLEOLAR RIBONUCLEOPROTEIN PROTEIN MPP10"/>
    <property type="match status" value="1"/>
</dbReference>
<comment type="caution">
    <text evidence="8">The sequence shown here is derived from an EMBL/GenBank/DDBJ whole genome shotgun (WGS) entry which is preliminary data.</text>
</comment>
<evidence type="ECO:0000256" key="2">
    <source>
        <dbReference type="ARBA" id="ARBA00022517"/>
    </source>
</evidence>
<protein>
    <submittedName>
        <fullName evidence="8">U3 snoRNP protein</fullName>
    </submittedName>
</protein>
<name>A0ABR3YK26_9PEZI</name>
<feature type="compositionally biased region" description="Acidic residues" evidence="7">
    <location>
        <begin position="208"/>
        <end position="269"/>
    </location>
</feature>
<accession>A0ABR3YK26</accession>
<feature type="region of interest" description="Disordered" evidence="7">
    <location>
        <begin position="779"/>
        <end position="832"/>
    </location>
</feature>
<dbReference type="Pfam" id="PF04006">
    <property type="entry name" value="Mpp10"/>
    <property type="match status" value="1"/>
</dbReference>
<evidence type="ECO:0000256" key="7">
    <source>
        <dbReference type="SAM" id="MobiDB-lite"/>
    </source>
</evidence>
<feature type="compositionally biased region" description="Low complexity" evidence="7">
    <location>
        <begin position="800"/>
        <end position="831"/>
    </location>
</feature>
<comment type="subcellular location">
    <subcellularLocation>
        <location evidence="1">Nucleus</location>
        <location evidence="1">Nucleolus</location>
    </subcellularLocation>
</comment>
<keyword evidence="2" id="KW-0690">Ribosome biogenesis</keyword>
<feature type="compositionally biased region" description="Basic and acidic residues" evidence="7">
    <location>
        <begin position="500"/>
        <end position="513"/>
    </location>
</feature>
<feature type="compositionally biased region" description="Basic residues" evidence="7">
    <location>
        <begin position="375"/>
        <end position="391"/>
    </location>
</feature>
<gene>
    <name evidence="8" type="primary">MPP10</name>
    <name evidence="8" type="ORF">Sste5346_009691</name>
</gene>
<dbReference type="InterPro" id="IPR012173">
    <property type="entry name" value="Mpp10"/>
</dbReference>
<reference evidence="8 9" key="1">
    <citation type="journal article" date="2024" name="IMA Fungus">
        <title>IMA Genome - F19 : A genome assembly and annotation guide to empower mycologists, including annotated draft genome sequences of Ceratocystis pirilliformis, Diaporthe australafricana, Fusarium ophioides, Paecilomyces lecythidis, and Sporothrix stenoceras.</title>
        <authorList>
            <person name="Aylward J."/>
            <person name="Wilson A.M."/>
            <person name="Visagie C.M."/>
            <person name="Spraker J."/>
            <person name="Barnes I."/>
            <person name="Buitendag C."/>
            <person name="Ceriani C."/>
            <person name="Del Mar Angel L."/>
            <person name="du Plessis D."/>
            <person name="Fuchs T."/>
            <person name="Gasser K."/>
            <person name="Kramer D."/>
            <person name="Li W."/>
            <person name="Munsamy K."/>
            <person name="Piso A."/>
            <person name="Price J.L."/>
            <person name="Sonnekus B."/>
            <person name="Thomas C."/>
            <person name="van der Nest A."/>
            <person name="van Dijk A."/>
            <person name="van Heerden A."/>
            <person name="van Vuuren N."/>
            <person name="Yilmaz N."/>
            <person name="Duong T.A."/>
            <person name="van der Merwe N.A."/>
            <person name="Wingfield M.J."/>
            <person name="Wingfield B.D."/>
        </authorList>
    </citation>
    <scope>NUCLEOTIDE SEQUENCE [LARGE SCALE GENOMIC DNA]</scope>
    <source>
        <strain evidence="8 9">CMW 5346</strain>
    </source>
</reference>
<evidence type="ECO:0000313" key="9">
    <source>
        <dbReference type="Proteomes" id="UP001583186"/>
    </source>
</evidence>
<evidence type="ECO:0000313" key="8">
    <source>
        <dbReference type="EMBL" id="KAL1888217.1"/>
    </source>
</evidence>
<evidence type="ECO:0000256" key="4">
    <source>
        <dbReference type="ARBA" id="ARBA00023242"/>
    </source>
</evidence>
<organism evidence="8 9">
    <name type="scientific">Sporothrix stenoceras</name>
    <dbReference type="NCBI Taxonomy" id="5173"/>
    <lineage>
        <taxon>Eukaryota</taxon>
        <taxon>Fungi</taxon>
        <taxon>Dikarya</taxon>
        <taxon>Ascomycota</taxon>
        <taxon>Pezizomycotina</taxon>
        <taxon>Sordariomycetes</taxon>
        <taxon>Sordariomycetidae</taxon>
        <taxon>Ophiostomatales</taxon>
        <taxon>Ophiostomataceae</taxon>
        <taxon>Sporothrix</taxon>
    </lineage>
</organism>
<feature type="compositionally biased region" description="Polar residues" evidence="7">
    <location>
        <begin position="861"/>
        <end position="874"/>
    </location>
</feature>
<feature type="compositionally biased region" description="Polar residues" evidence="7">
    <location>
        <begin position="437"/>
        <end position="447"/>
    </location>
</feature>
<feature type="region of interest" description="Disordered" evidence="7">
    <location>
        <begin position="465"/>
        <end position="547"/>
    </location>
</feature>
<dbReference type="Proteomes" id="UP001583186">
    <property type="component" value="Unassembled WGS sequence"/>
</dbReference>
<keyword evidence="9" id="KW-1185">Reference proteome</keyword>
<keyword evidence="3" id="KW-0698">rRNA processing</keyword>
<keyword evidence="4" id="KW-0539">Nucleus</keyword>
<proteinExistence type="inferred from homology"/>
<keyword evidence="5" id="KW-0687">Ribonucleoprotein</keyword>
<feature type="region of interest" description="Disordered" evidence="7">
    <location>
        <begin position="160"/>
        <end position="452"/>
    </location>
</feature>
<evidence type="ECO:0000256" key="5">
    <source>
        <dbReference type="ARBA" id="ARBA00023274"/>
    </source>
</evidence>
<feature type="region of interest" description="Disordered" evidence="7">
    <location>
        <begin position="849"/>
        <end position="874"/>
    </location>
</feature>
<dbReference type="EMBL" id="JAWCUI010000097">
    <property type="protein sequence ID" value="KAL1888217.1"/>
    <property type="molecule type" value="Genomic_DNA"/>
</dbReference>
<feature type="region of interest" description="Disordered" evidence="7">
    <location>
        <begin position="101"/>
        <end position="131"/>
    </location>
</feature>